<accession>A0ABS0XDR8</accession>
<name>A0ABS0XDR8_9ACTN</name>
<keyword evidence="5" id="KW-1185">Reference proteome</keyword>
<dbReference type="PANTHER" id="PTHR46825">
    <property type="entry name" value="D-ALANYL-D-ALANINE-CARBOXYPEPTIDASE/ENDOPEPTIDASE AMPH"/>
    <property type="match status" value="1"/>
</dbReference>
<dbReference type="PROSITE" id="PS51318">
    <property type="entry name" value="TAT"/>
    <property type="match status" value="1"/>
</dbReference>
<evidence type="ECO:0000259" key="3">
    <source>
        <dbReference type="Pfam" id="PF00144"/>
    </source>
</evidence>
<evidence type="ECO:0000313" key="5">
    <source>
        <dbReference type="Proteomes" id="UP000634780"/>
    </source>
</evidence>
<reference evidence="4 5" key="1">
    <citation type="submission" date="2020-12" db="EMBL/GenBank/DDBJ databases">
        <title>Streptomyces typhae sp. nov., a novel endophytic actinomycete isolated from the root of cattail pollen (Typha angustifolia L.).</title>
        <authorList>
            <person name="Peng C."/>
            <person name="Liu C."/>
        </authorList>
    </citation>
    <scope>NUCLEOTIDE SEQUENCE [LARGE SCALE GENOMIC DNA]</scope>
    <source>
        <strain evidence="4 5">JCM 4753</strain>
    </source>
</reference>
<dbReference type="Gene3D" id="3.40.710.10">
    <property type="entry name" value="DD-peptidase/beta-lactamase superfamily"/>
    <property type="match status" value="1"/>
</dbReference>
<comment type="caution">
    <text evidence="4">The sequence shown here is derived from an EMBL/GenBank/DDBJ whole genome shotgun (WGS) entry which is preliminary data.</text>
</comment>
<sequence>MSVRKRLLGVAAVMTAAGVLGAPAVSAAPAEPGASGADHGHRATQRAMDRAVASGVPGVTGQAVDPYGQWTGTSGIGDLRTRASRGAYDHFRVGSITKTFTAVVLLQLAAEGKVGLDDTVGEWLPGVVEGHGHDGDRITVRQLLNHTSGIYDYLADPEFQRAYFSPEFMRHRFDTRPPEHWVRLAMRHRPQFPPGTAWGYSNTNYLLAGMIVERATGHSYADEIRARVIEPLGLRHTSVPGTRPTLPRPSSRAYSKLFAESRSTTYDVTELNPSEAGAAGEMISSSADLNRFYRALLDGRLLPDEQLSEMKETVPATDLGPGVGYGLGLMRLKLSCGTAVWGHGGGIQGSQSEAMATGDGRRALAFNLNGDWTGDLKPIVEAEFCAE</sequence>
<feature type="chain" id="PRO_5045797281" evidence="2">
    <location>
        <begin position="28"/>
        <end position="387"/>
    </location>
</feature>
<dbReference type="RefSeq" id="WP_190113745.1">
    <property type="nucleotide sequence ID" value="NZ_BMVR01000001.1"/>
</dbReference>
<dbReference type="SUPFAM" id="SSF56601">
    <property type="entry name" value="beta-lactamase/transpeptidase-like"/>
    <property type="match status" value="1"/>
</dbReference>
<dbReference type="InterPro" id="IPR001466">
    <property type="entry name" value="Beta-lactam-related"/>
</dbReference>
<keyword evidence="2" id="KW-0732">Signal</keyword>
<protein>
    <submittedName>
        <fullName evidence="4">Beta-lactamase family protein</fullName>
    </submittedName>
</protein>
<feature type="compositionally biased region" description="Low complexity" evidence="1">
    <location>
        <begin position="27"/>
        <end position="37"/>
    </location>
</feature>
<dbReference type="InterPro" id="IPR006311">
    <property type="entry name" value="TAT_signal"/>
</dbReference>
<dbReference type="InterPro" id="IPR012338">
    <property type="entry name" value="Beta-lactam/transpept-like"/>
</dbReference>
<proteinExistence type="predicted"/>
<feature type="signal peptide" evidence="2">
    <location>
        <begin position="1"/>
        <end position="27"/>
    </location>
</feature>
<dbReference type="Pfam" id="PF00144">
    <property type="entry name" value="Beta-lactamase"/>
    <property type="match status" value="1"/>
</dbReference>
<dbReference type="PANTHER" id="PTHR46825:SF7">
    <property type="entry name" value="D-ALANYL-D-ALANINE CARBOXYPEPTIDASE"/>
    <property type="match status" value="1"/>
</dbReference>
<evidence type="ECO:0000313" key="4">
    <source>
        <dbReference type="EMBL" id="MBJ3811368.1"/>
    </source>
</evidence>
<feature type="region of interest" description="Disordered" evidence="1">
    <location>
        <begin position="27"/>
        <end position="49"/>
    </location>
</feature>
<dbReference type="InterPro" id="IPR050491">
    <property type="entry name" value="AmpC-like"/>
</dbReference>
<feature type="domain" description="Beta-lactamase-related" evidence="3">
    <location>
        <begin position="55"/>
        <end position="370"/>
    </location>
</feature>
<gene>
    <name evidence="4" type="ORF">JGB26_30475</name>
</gene>
<dbReference type="EMBL" id="JAEKOZ010000025">
    <property type="protein sequence ID" value="MBJ3811368.1"/>
    <property type="molecule type" value="Genomic_DNA"/>
</dbReference>
<organism evidence="4 5">
    <name type="scientific">Streptomyces flavofungini</name>
    <dbReference type="NCBI Taxonomy" id="68200"/>
    <lineage>
        <taxon>Bacteria</taxon>
        <taxon>Bacillati</taxon>
        <taxon>Actinomycetota</taxon>
        <taxon>Actinomycetes</taxon>
        <taxon>Kitasatosporales</taxon>
        <taxon>Streptomycetaceae</taxon>
        <taxon>Streptomyces</taxon>
    </lineage>
</organism>
<evidence type="ECO:0000256" key="1">
    <source>
        <dbReference type="SAM" id="MobiDB-lite"/>
    </source>
</evidence>
<dbReference type="Proteomes" id="UP000634780">
    <property type="component" value="Unassembled WGS sequence"/>
</dbReference>
<evidence type="ECO:0000256" key="2">
    <source>
        <dbReference type="SAM" id="SignalP"/>
    </source>
</evidence>